<organism evidence="2">
    <name type="scientific">Hanusia phi</name>
    <dbReference type="NCBI Taxonomy" id="3032"/>
    <lineage>
        <taxon>Eukaryota</taxon>
        <taxon>Cryptophyceae</taxon>
        <taxon>Pyrenomonadales</taxon>
        <taxon>Geminigeraceae</taxon>
        <taxon>Hanusia</taxon>
    </lineage>
</organism>
<dbReference type="EMBL" id="HBEO01030609">
    <property type="protein sequence ID" value="CAD8503041.1"/>
    <property type="molecule type" value="Transcribed_RNA"/>
</dbReference>
<dbReference type="AlphaFoldDB" id="A0A7S0F5R1"/>
<reference evidence="2" key="1">
    <citation type="submission" date="2021-01" db="EMBL/GenBank/DDBJ databases">
        <authorList>
            <person name="Corre E."/>
            <person name="Pelletier E."/>
            <person name="Niang G."/>
            <person name="Scheremetjew M."/>
            <person name="Finn R."/>
            <person name="Kale V."/>
            <person name="Holt S."/>
            <person name="Cochrane G."/>
            <person name="Meng A."/>
            <person name="Brown T."/>
            <person name="Cohen L."/>
        </authorList>
    </citation>
    <scope>NUCLEOTIDE SEQUENCE</scope>
    <source>
        <strain evidence="2">CCMP325</strain>
    </source>
</reference>
<proteinExistence type="predicted"/>
<evidence type="ECO:0000256" key="1">
    <source>
        <dbReference type="SAM" id="MobiDB-lite"/>
    </source>
</evidence>
<name>A0A7S0F5R1_9CRYP</name>
<gene>
    <name evidence="2" type="ORF">HPHI1048_LOCUS20759</name>
</gene>
<sequence length="283" mass="31911">MVEKEELRTASRHSRHSAVSVQSSFAEIPDYRAIYYIQGAKGYESIQYSIWGGLPASKKFSYPRAGMPKSLSPTAAAHQGSDILSMSNHEHHLSSPGQHAGPPEGHAGSFTQSYRSAGISSCGLLSMDSLEFSSPHKASRPKTIPLRPDRRVARDYFDKEISPTPLIDLKMTASAMKILESKEKINNVLHRKDEKQEKLSIQEATEKHNHTSSNRSKSAMSMRDFKIVLKSVEHPFAAPRRLRQHNMTRNGPFRDDFRPNSSLFFRKHYIKNESLQESTSEEA</sequence>
<feature type="region of interest" description="Disordered" evidence="1">
    <location>
        <begin position="193"/>
        <end position="219"/>
    </location>
</feature>
<feature type="compositionally biased region" description="Basic and acidic residues" evidence="1">
    <location>
        <begin position="193"/>
        <end position="209"/>
    </location>
</feature>
<protein>
    <submittedName>
        <fullName evidence="2">Uncharacterized protein</fullName>
    </submittedName>
</protein>
<accession>A0A7S0F5R1</accession>
<evidence type="ECO:0000313" key="2">
    <source>
        <dbReference type="EMBL" id="CAD8503041.1"/>
    </source>
</evidence>
<feature type="region of interest" description="Disordered" evidence="1">
    <location>
        <begin position="87"/>
        <end position="111"/>
    </location>
</feature>